<gene>
    <name evidence="2" type="ORF">XNOV1_A015769</name>
</gene>
<name>A0AAV1HGE6_XYRNO</name>
<keyword evidence="3" id="KW-1185">Reference proteome</keyword>
<dbReference type="Proteomes" id="UP001178508">
    <property type="component" value="Chromosome 21"/>
</dbReference>
<accession>A0AAV1HGE6</accession>
<organism evidence="2 3">
    <name type="scientific">Xyrichtys novacula</name>
    <name type="common">Pearly razorfish</name>
    <name type="synonym">Hemipteronotus novacula</name>
    <dbReference type="NCBI Taxonomy" id="13765"/>
    <lineage>
        <taxon>Eukaryota</taxon>
        <taxon>Metazoa</taxon>
        <taxon>Chordata</taxon>
        <taxon>Craniata</taxon>
        <taxon>Vertebrata</taxon>
        <taxon>Euteleostomi</taxon>
        <taxon>Actinopterygii</taxon>
        <taxon>Neopterygii</taxon>
        <taxon>Teleostei</taxon>
        <taxon>Neoteleostei</taxon>
        <taxon>Acanthomorphata</taxon>
        <taxon>Eupercaria</taxon>
        <taxon>Labriformes</taxon>
        <taxon>Labridae</taxon>
        <taxon>Xyrichtys</taxon>
    </lineage>
</organism>
<sequence length="110" mass="12535">MERHCGKAGERKKKWREKNCAVELREKRKIGVSHPIAASCISASRGYSSEEARCYGVGRFAKSEHHYKSGFREKRRGKEKGRQEDNEDLERGKMGNSLRGGRSQGHEGDK</sequence>
<evidence type="ECO:0000256" key="1">
    <source>
        <dbReference type="SAM" id="MobiDB-lite"/>
    </source>
</evidence>
<proteinExistence type="predicted"/>
<reference evidence="2" key="1">
    <citation type="submission" date="2023-08" db="EMBL/GenBank/DDBJ databases">
        <authorList>
            <person name="Alioto T."/>
            <person name="Alioto T."/>
            <person name="Gomez Garrido J."/>
        </authorList>
    </citation>
    <scope>NUCLEOTIDE SEQUENCE</scope>
</reference>
<evidence type="ECO:0000313" key="3">
    <source>
        <dbReference type="Proteomes" id="UP001178508"/>
    </source>
</evidence>
<feature type="compositionally biased region" description="Basic and acidic residues" evidence="1">
    <location>
        <begin position="80"/>
        <end position="93"/>
    </location>
</feature>
<dbReference type="EMBL" id="OY660884">
    <property type="protein sequence ID" value="CAJ1083477.1"/>
    <property type="molecule type" value="Genomic_DNA"/>
</dbReference>
<feature type="region of interest" description="Disordered" evidence="1">
    <location>
        <begin position="65"/>
        <end position="110"/>
    </location>
</feature>
<evidence type="ECO:0000313" key="2">
    <source>
        <dbReference type="EMBL" id="CAJ1083477.1"/>
    </source>
</evidence>
<protein>
    <submittedName>
        <fullName evidence="2">Uncharacterized protein</fullName>
    </submittedName>
</protein>
<dbReference type="AlphaFoldDB" id="A0AAV1HGE6"/>